<dbReference type="SUPFAM" id="SSF52087">
    <property type="entry name" value="CRAL/TRIO domain"/>
    <property type="match status" value="1"/>
</dbReference>
<dbReference type="PRINTS" id="PR00180">
    <property type="entry name" value="CRETINALDHBP"/>
</dbReference>
<dbReference type="OrthoDB" id="6668876at2759"/>
<dbReference type="GO" id="GO:1902936">
    <property type="term" value="F:phosphatidylinositol bisphosphate binding"/>
    <property type="evidence" value="ECO:0007669"/>
    <property type="project" value="TreeGrafter"/>
</dbReference>
<dbReference type="InterPro" id="IPR036865">
    <property type="entry name" value="CRAL-TRIO_dom_sf"/>
</dbReference>
<evidence type="ECO:0000313" key="2">
    <source>
        <dbReference type="EMBL" id="ALQ33295.1"/>
    </source>
</evidence>
<reference evidence="3" key="3">
    <citation type="submission" date="2020-12" db="EMBL/GenBank/DDBJ databases">
        <authorList>
            <person name="Kanost M."/>
        </authorList>
    </citation>
    <scope>NUCLEOTIDE SEQUENCE</scope>
</reference>
<proteinExistence type="evidence at transcript level"/>
<reference evidence="3" key="2">
    <citation type="journal article" date="2016" name="Insect Biochem. Mol. Biol.">
        <title>Multifaceted biological insights from a draft genome sequence of the tobacco hornworm moth, Manduca sexta.</title>
        <authorList>
            <person name="Kanost M.R."/>
            <person name="Arrese E.L."/>
            <person name="Cao X."/>
            <person name="Chen Y.R."/>
            <person name="Chellapilla S."/>
            <person name="Goldsmith M.R."/>
            <person name="Grosse-Wilde E."/>
            <person name="Heckel D.G."/>
            <person name="Herndon N."/>
            <person name="Jiang H."/>
            <person name="Papanicolaou A."/>
            <person name="Qu J."/>
            <person name="Soulages J.L."/>
            <person name="Vogel H."/>
            <person name="Walters J."/>
            <person name="Waterhouse R.M."/>
            <person name="Ahn S.J."/>
            <person name="Almeida F.C."/>
            <person name="An C."/>
            <person name="Aqrawi P."/>
            <person name="Bretschneider A."/>
            <person name="Bryant W.B."/>
            <person name="Bucks S."/>
            <person name="Chao H."/>
            <person name="Chevignon G."/>
            <person name="Christen J.M."/>
            <person name="Clarke D.F."/>
            <person name="Dittmer N.T."/>
            <person name="Ferguson L.C.F."/>
            <person name="Garavelou S."/>
            <person name="Gordon K.H.J."/>
            <person name="Gunaratna R.T."/>
            <person name="Han Y."/>
            <person name="Hauser F."/>
            <person name="He Y."/>
            <person name="Heidel-Fischer H."/>
            <person name="Hirsh A."/>
            <person name="Hu Y."/>
            <person name="Jiang H."/>
            <person name="Kalra D."/>
            <person name="Klinner C."/>
            <person name="Konig C."/>
            <person name="Kovar C."/>
            <person name="Kroll A.R."/>
            <person name="Kuwar S.S."/>
            <person name="Lee S.L."/>
            <person name="Lehman R."/>
            <person name="Li K."/>
            <person name="Li Z."/>
            <person name="Liang H."/>
            <person name="Lovelace S."/>
            <person name="Lu Z."/>
            <person name="Mansfield J.H."/>
            <person name="McCulloch K.J."/>
            <person name="Mathew T."/>
            <person name="Morton B."/>
            <person name="Muzny D.M."/>
            <person name="Neunemann D."/>
            <person name="Ongeri F."/>
            <person name="Pauchet Y."/>
            <person name="Pu L.L."/>
            <person name="Pyrousis I."/>
            <person name="Rao X.J."/>
            <person name="Redding A."/>
            <person name="Roesel C."/>
            <person name="Sanchez-Gracia A."/>
            <person name="Schaack S."/>
            <person name="Shukla A."/>
            <person name="Tetreau G."/>
            <person name="Wang Y."/>
            <person name="Xiong G.H."/>
            <person name="Traut W."/>
            <person name="Walsh T.K."/>
            <person name="Worley K.C."/>
            <person name="Wu D."/>
            <person name="Wu W."/>
            <person name="Wu Y.Q."/>
            <person name="Zhang X."/>
            <person name="Zou Z."/>
            <person name="Zucker H."/>
            <person name="Briscoe A.D."/>
            <person name="Burmester T."/>
            <person name="Clem R.J."/>
            <person name="Feyereisen R."/>
            <person name="Grimmelikhuijzen C.J.P."/>
            <person name="Hamodrakas S.J."/>
            <person name="Hansson B.S."/>
            <person name="Huguet E."/>
            <person name="Jermiin L.S."/>
            <person name="Lan Q."/>
            <person name="Lehman H.K."/>
            <person name="Lorenzen M."/>
            <person name="Merzendorfer H."/>
            <person name="Michalopoulos I."/>
            <person name="Morton D.B."/>
            <person name="Muthukrishnan S."/>
            <person name="Oakeshott J.G."/>
            <person name="Palmer W."/>
            <person name="Park Y."/>
            <person name="Passarelli A.L."/>
            <person name="Rozas J."/>
            <person name="Schwartz L.M."/>
            <person name="Smith W."/>
            <person name="Southgate A."/>
            <person name="Vilcinskas A."/>
            <person name="Vogt R."/>
            <person name="Wang P."/>
            <person name="Werren J."/>
            <person name="Yu X.Q."/>
            <person name="Zhou J.J."/>
            <person name="Brown S.J."/>
            <person name="Scherer S.E."/>
            <person name="Richards S."/>
            <person name="Blissard G.W."/>
        </authorList>
    </citation>
    <scope>NUCLEOTIDE SEQUENCE</scope>
</reference>
<protein>
    <submittedName>
        <fullName evidence="2">CRAL-TRIO domain-containing protein</fullName>
    </submittedName>
</protein>
<gene>
    <name evidence="3" type="ORF">O3G_MSEX010237</name>
</gene>
<dbReference type="PANTHER" id="PTHR10174:SF222">
    <property type="entry name" value="GH10083P-RELATED"/>
    <property type="match status" value="1"/>
</dbReference>
<dbReference type="CDD" id="cd00170">
    <property type="entry name" value="SEC14"/>
    <property type="match status" value="1"/>
</dbReference>
<dbReference type="Pfam" id="PF00650">
    <property type="entry name" value="CRAL_TRIO"/>
    <property type="match status" value="1"/>
</dbReference>
<evidence type="ECO:0000259" key="1">
    <source>
        <dbReference type="PROSITE" id="PS50191"/>
    </source>
</evidence>
<keyword evidence="4" id="KW-1185">Reference proteome</keyword>
<organism evidence="2">
    <name type="scientific">Manduca sexta</name>
    <name type="common">Tobacco hawkmoth</name>
    <name type="synonym">Tobacco hornworm</name>
    <dbReference type="NCBI Taxonomy" id="7130"/>
    <lineage>
        <taxon>Eukaryota</taxon>
        <taxon>Metazoa</taxon>
        <taxon>Ecdysozoa</taxon>
        <taxon>Arthropoda</taxon>
        <taxon>Hexapoda</taxon>
        <taxon>Insecta</taxon>
        <taxon>Pterygota</taxon>
        <taxon>Neoptera</taxon>
        <taxon>Endopterygota</taxon>
        <taxon>Lepidoptera</taxon>
        <taxon>Glossata</taxon>
        <taxon>Ditrysia</taxon>
        <taxon>Bombycoidea</taxon>
        <taxon>Sphingidae</taxon>
        <taxon>Sphinginae</taxon>
        <taxon>Sphingini</taxon>
        <taxon>Manduca</taxon>
    </lineage>
</organism>
<dbReference type="SUPFAM" id="SSF46938">
    <property type="entry name" value="CRAL/TRIO N-terminal domain"/>
    <property type="match status" value="1"/>
</dbReference>
<dbReference type="AlphaFoldDB" id="A0A0S2Z362"/>
<dbReference type="InterPro" id="IPR036273">
    <property type="entry name" value="CRAL/TRIO_N_dom_sf"/>
</dbReference>
<dbReference type="Gene3D" id="1.20.5.1200">
    <property type="entry name" value="Alpha-tocopherol transfer"/>
    <property type="match status" value="1"/>
</dbReference>
<reference evidence="2" key="1">
    <citation type="journal article" date="2015" name="Insect Biochem. Mol. Biol.">
        <title>Molecular evolution and expression of the CRAL_TRIO protein family in insects.</title>
        <authorList>
            <person name="Smith G."/>
            <person name="Briscoe A.D."/>
        </authorList>
    </citation>
    <scope>NUCLEOTIDE SEQUENCE</scope>
</reference>
<feature type="domain" description="CRAL-TRIO" evidence="1">
    <location>
        <begin position="139"/>
        <end position="257"/>
    </location>
</feature>
<name>A0A0S2Z362_MANSE</name>
<evidence type="ECO:0000313" key="3">
    <source>
        <dbReference type="EMBL" id="KAG6457319.1"/>
    </source>
</evidence>
<sequence length="311" mass="36310">MEELKPTNILKFNPNQMADVRKVFGYGDIGILKQDIKILEDWINKQNHFIVRDFGRDYLERFLIYNKGSVERAKKHFDRLCTFRNLMPEFLRDFDVRNEFVDLFKCSQSCVMPTPTPDNYRVVISKMFGNHENVALINYYRYLVVFTEYILLHDYCQGSEMIVDTRDILFSMVAKLNPIVVHKAMTLIIETMGQRVKAIHFISGSKFLDTVINIIKQGLSEKLRKRIYTHNDFESLHKHIPREILPKDYGGNGATIKELSEANFKELSTDEHIARLKFLEKAATNEDLRLSCKFNEEYSGLPGAFKTLCVD</sequence>
<dbReference type="Proteomes" id="UP000791440">
    <property type="component" value="Unassembled WGS sequence"/>
</dbReference>
<dbReference type="PROSITE" id="PS50191">
    <property type="entry name" value="CRAL_TRIO"/>
    <property type="match status" value="1"/>
</dbReference>
<dbReference type="InterPro" id="IPR001251">
    <property type="entry name" value="CRAL-TRIO_dom"/>
</dbReference>
<dbReference type="PANTHER" id="PTHR10174">
    <property type="entry name" value="ALPHA-TOCOPHEROL TRANSFER PROTEIN-RELATED"/>
    <property type="match status" value="1"/>
</dbReference>
<dbReference type="EMBL" id="KT943537">
    <property type="protein sequence ID" value="ALQ33295.1"/>
    <property type="molecule type" value="mRNA"/>
</dbReference>
<feature type="non-terminal residue" evidence="2">
    <location>
        <position position="311"/>
    </location>
</feature>
<accession>A0A0S2Z362</accession>
<evidence type="ECO:0000313" key="4">
    <source>
        <dbReference type="Proteomes" id="UP000791440"/>
    </source>
</evidence>
<dbReference type="GO" id="GO:0016020">
    <property type="term" value="C:membrane"/>
    <property type="evidence" value="ECO:0007669"/>
    <property type="project" value="TreeGrafter"/>
</dbReference>
<dbReference type="EMBL" id="JH668543">
    <property type="protein sequence ID" value="KAG6457319.1"/>
    <property type="molecule type" value="Genomic_DNA"/>
</dbReference>
<dbReference type="Gene3D" id="3.40.525.10">
    <property type="entry name" value="CRAL-TRIO lipid binding domain"/>
    <property type="match status" value="1"/>
</dbReference>